<dbReference type="GO" id="GO:0006974">
    <property type="term" value="P:DNA damage response"/>
    <property type="evidence" value="ECO:0007669"/>
    <property type="project" value="TreeGrafter"/>
</dbReference>
<comment type="caution">
    <text evidence="1">The sequence shown here is derived from an EMBL/GenBank/DDBJ whole genome shotgun (WGS) entry which is preliminary data.</text>
</comment>
<organism evidence="1 2">
    <name type="scientific">Aureibacillus halotolerans</name>
    <dbReference type="NCBI Taxonomy" id="1508390"/>
    <lineage>
        <taxon>Bacteria</taxon>
        <taxon>Bacillati</taxon>
        <taxon>Bacillota</taxon>
        <taxon>Bacilli</taxon>
        <taxon>Bacillales</taxon>
        <taxon>Bacillaceae</taxon>
        <taxon>Aureibacillus</taxon>
    </lineage>
</organism>
<dbReference type="Gene3D" id="3.30.70.2970">
    <property type="entry name" value="Protein of unknown function (DUF541), domain 2"/>
    <property type="match status" value="1"/>
</dbReference>
<dbReference type="Proteomes" id="UP000295632">
    <property type="component" value="Unassembled WGS sequence"/>
</dbReference>
<evidence type="ECO:0000313" key="1">
    <source>
        <dbReference type="EMBL" id="TDQ36245.1"/>
    </source>
</evidence>
<keyword evidence="2" id="KW-1185">Reference proteome</keyword>
<dbReference type="Pfam" id="PF04402">
    <property type="entry name" value="SIMPL"/>
    <property type="match status" value="1"/>
</dbReference>
<dbReference type="InterPro" id="IPR052022">
    <property type="entry name" value="26kDa_periplasmic_antigen"/>
</dbReference>
<protein>
    <recommendedName>
        <fullName evidence="3">DUF541 domain-containing protein</fullName>
    </recommendedName>
</protein>
<reference evidence="1 2" key="1">
    <citation type="submission" date="2019-03" db="EMBL/GenBank/DDBJ databases">
        <title>Genomic Encyclopedia of Type Strains, Phase IV (KMG-IV): sequencing the most valuable type-strain genomes for metagenomic binning, comparative biology and taxonomic classification.</title>
        <authorList>
            <person name="Goeker M."/>
        </authorList>
    </citation>
    <scope>NUCLEOTIDE SEQUENCE [LARGE SCALE GENOMIC DNA]</scope>
    <source>
        <strain evidence="1 2">DSM 28697</strain>
    </source>
</reference>
<sequence length="210" mass="22802">MRVKRKTITVTGHAEASAPPDTVQLTIGVTTEGKSVSVVQKENARAIDNIMTALKREGVSEQLIQTATYQISPQYDYVDGKQVFRGYRVTHLLDVTVRDVSNVGNIIDAAVAAGANEISSVQFTVEDADLLQQQALRGATLNAIEKADSIADALKVELNETPISVVELTQNIGQPKMVMFQAAESTQLQPGTFTLYAQVEAVFEYSQAQE</sequence>
<dbReference type="InterPro" id="IPR007497">
    <property type="entry name" value="SIMPL/DUF541"/>
</dbReference>
<dbReference type="AlphaFoldDB" id="A0A4R6TWM6"/>
<name>A0A4R6TWM6_9BACI</name>
<dbReference type="PANTHER" id="PTHR34387:SF1">
    <property type="entry name" value="PERIPLASMIC IMMUNOGENIC PROTEIN"/>
    <property type="match status" value="1"/>
</dbReference>
<proteinExistence type="predicted"/>
<evidence type="ECO:0000313" key="2">
    <source>
        <dbReference type="Proteomes" id="UP000295632"/>
    </source>
</evidence>
<evidence type="ECO:0008006" key="3">
    <source>
        <dbReference type="Google" id="ProtNLM"/>
    </source>
</evidence>
<dbReference type="EMBL" id="SNYJ01000019">
    <property type="protein sequence ID" value="TDQ36245.1"/>
    <property type="molecule type" value="Genomic_DNA"/>
</dbReference>
<dbReference type="PANTHER" id="PTHR34387">
    <property type="entry name" value="SLR1258 PROTEIN"/>
    <property type="match status" value="1"/>
</dbReference>
<dbReference type="OrthoDB" id="9785192at2"/>
<accession>A0A4R6TWM6</accession>
<dbReference type="Gene3D" id="3.30.110.170">
    <property type="entry name" value="Protein of unknown function (DUF541), domain 1"/>
    <property type="match status" value="1"/>
</dbReference>
<gene>
    <name evidence="1" type="ORF">EV213_11934</name>
</gene>